<dbReference type="AlphaFoldDB" id="A0A0P0F7Z4"/>
<reference evidence="2 5" key="2">
    <citation type="submission" date="2023-11" db="EMBL/GenBank/DDBJ databases">
        <title>MicrobeMod: A computational toolkit for identifying prokaryotic methylation and restriction-modification with nanopore sequencing.</title>
        <authorList>
            <person name="Crits-Christoph A."/>
            <person name="Kang S.C."/>
            <person name="Lee H."/>
            <person name="Ostrov N."/>
        </authorList>
    </citation>
    <scope>NUCLEOTIDE SEQUENCE [LARGE SCALE GENOMIC DNA]</scope>
    <source>
        <strain evidence="2 5">ATCC 29145</strain>
    </source>
</reference>
<sequence>MTILRFLLECWLAATMVVLWLPVGALALLLMDRLFTTGWSRPLVAELTAVTGTLPFAALAVLPVLLGAGLVYPWIHEVKPEKAFWLAPWFFAGRTVVYLLVWWLLARLAMRPNMERAAAAAGLIVLGLTVTFASIDWMMSLEPEFASSAYGLLVLTAAAQAGFAAALGLRLRDGPPPEPEQLGHMGSLLLTLVLSWGYIAFMQYLVVWSGNKPHLVSWYLARGGAPWGWFAWALVFLKGVLPFAALLFPPARRSPRVLGALCLLILAGHAVDMLWLVLPAFKEHAAWHLPPALLFGGALALIGRGLLRRKNRWVEAPGHG</sequence>
<dbReference type="PANTHER" id="PTHR43044">
    <property type="match status" value="1"/>
</dbReference>
<dbReference type="Proteomes" id="UP001277471">
    <property type="component" value="Unassembled WGS sequence"/>
</dbReference>
<dbReference type="EMBL" id="CP032340">
    <property type="protein sequence ID" value="QCO11488.1"/>
    <property type="molecule type" value="Genomic_DNA"/>
</dbReference>
<feature type="transmembrane region" description="Helical" evidence="1">
    <location>
        <begin position="287"/>
        <end position="307"/>
    </location>
</feature>
<keyword evidence="1" id="KW-0472">Membrane</keyword>
<evidence type="ECO:0000313" key="5">
    <source>
        <dbReference type="Proteomes" id="UP001277471"/>
    </source>
</evidence>
<dbReference type="EMBL" id="JAWXYC010000003">
    <property type="protein sequence ID" value="MDX5951298.1"/>
    <property type="molecule type" value="Genomic_DNA"/>
</dbReference>
<feature type="transmembrane region" description="Helical" evidence="1">
    <location>
        <begin position="117"/>
        <end position="135"/>
    </location>
</feature>
<evidence type="ECO:0000313" key="4">
    <source>
        <dbReference type="Proteomes" id="UP000298774"/>
    </source>
</evidence>
<organism evidence="3 4">
    <name type="scientific">Azospirillum brasilense</name>
    <dbReference type="NCBI Taxonomy" id="192"/>
    <lineage>
        <taxon>Bacteria</taxon>
        <taxon>Pseudomonadati</taxon>
        <taxon>Pseudomonadota</taxon>
        <taxon>Alphaproteobacteria</taxon>
        <taxon>Rhodospirillales</taxon>
        <taxon>Azospirillaceae</taxon>
        <taxon>Azospirillum</taxon>
    </lineage>
</organism>
<feature type="transmembrane region" description="Helical" evidence="1">
    <location>
        <begin position="188"/>
        <end position="207"/>
    </location>
</feature>
<keyword evidence="5" id="KW-1185">Reference proteome</keyword>
<reference evidence="3 4" key="1">
    <citation type="submission" date="2018-09" db="EMBL/GenBank/DDBJ databases">
        <title>Whole genome based analysis of evolution and adaptive divergence in Indian and Brazilian strains of Azospirillum brasilense.</title>
        <authorList>
            <person name="Singh C."/>
            <person name="Tripathi A.K."/>
        </authorList>
    </citation>
    <scope>NUCLEOTIDE SEQUENCE [LARGE SCALE GENOMIC DNA]</scope>
    <source>
        <strain evidence="3 4">MTCC4038</strain>
        <plasmid evidence="3 4">p1</plasmid>
    </source>
</reference>
<feature type="transmembrane region" description="Helical" evidence="1">
    <location>
        <begin position="84"/>
        <end position="105"/>
    </location>
</feature>
<keyword evidence="1" id="KW-1133">Transmembrane helix</keyword>
<feature type="transmembrane region" description="Helical" evidence="1">
    <location>
        <begin position="227"/>
        <end position="248"/>
    </location>
</feature>
<feature type="transmembrane region" description="Helical" evidence="1">
    <location>
        <begin position="43"/>
        <end position="72"/>
    </location>
</feature>
<dbReference type="PANTHER" id="PTHR43044:SF1">
    <property type="entry name" value="QUINOL:CYTOCHROME C OXIDOREDUCTASE QUINONE-BINDING SUBUNIT 2"/>
    <property type="match status" value="1"/>
</dbReference>
<accession>A0A0P0F7Z4</accession>
<protein>
    <recommendedName>
        <fullName evidence="6">Quinol:cytochrome c oxidoreductase quinone-binding subunit 2</fullName>
    </recommendedName>
</protein>
<gene>
    <name evidence="3" type="ORF">D3868_21165</name>
    <name evidence="2" type="ORF">SIM66_08835</name>
</gene>
<dbReference type="RefSeq" id="WP_051140422.1">
    <property type="nucleotide sequence ID" value="NZ_CP012915.1"/>
</dbReference>
<dbReference type="GeneID" id="56453122"/>
<proteinExistence type="predicted"/>
<evidence type="ECO:0000313" key="2">
    <source>
        <dbReference type="EMBL" id="MDX5951298.1"/>
    </source>
</evidence>
<evidence type="ECO:0000256" key="1">
    <source>
        <dbReference type="SAM" id="Phobius"/>
    </source>
</evidence>
<keyword evidence="1" id="KW-0812">Transmembrane</keyword>
<dbReference type="Proteomes" id="UP000298774">
    <property type="component" value="Plasmid p1"/>
</dbReference>
<keyword evidence="3" id="KW-0614">Plasmid</keyword>
<dbReference type="KEGG" id="abf:AMK58_16250"/>
<feature type="transmembrane region" description="Helical" evidence="1">
    <location>
        <begin position="147"/>
        <end position="167"/>
    </location>
</feature>
<name>A0A0P0F7Z4_AZOBR</name>
<feature type="transmembrane region" description="Helical" evidence="1">
    <location>
        <begin position="6"/>
        <end position="31"/>
    </location>
</feature>
<feature type="transmembrane region" description="Helical" evidence="1">
    <location>
        <begin position="260"/>
        <end position="281"/>
    </location>
</feature>
<geneLocation type="plasmid" evidence="3 4">
    <name>p1</name>
</geneLocation>
<evidence type="ECO:0008006" key="6">
    <source>
        <dbReference type="Google" id="ProtNLM"/>
    </source>
</evidence>
<evidence type="ECO:0000313" key="3">
    <source>
        <dbReference type="EMBL" id="QCO11488.1"/>
    </source>
</evidence>